<feature type="compositionally biased region" description="Polar residues" evidence="1">
    <location>
        <begin position="89"/>
        <end position="99"/>
    </location>
</feature>
<keyword evidence="3" id="KW-1185">Reference proteome</keyword>
<dbReference type="EMBL" id="JADGIK010000001">
    <property type="protein sequence ID" value="MBF0595857.1"/>
    <property type="molecule type" value="Genomic_DNA"/>
</dbReference>
<dbReference type="RefSeq" id="WP_194181393.1">
    <property type="nucleotide sequence ID" value="NZ_JADGIK010000001.1"/>
</dbReference>
<reference evidence="2" key="1">
    <citation type="submission" date="2020-10" db="EMBL/GenBank/DDBJ databases">
        <authorList>
            <person name="Lu T."/>
            <person name="Wang Q."/>
            <person name="Han X."/>
        </authorList>
    </citation>
    <scope>NUCLEOTIDE SEQUENCE</scope>
    <source>
        <strain evidence="2">WQ 117</strain>
    </source>
</reference>
<sequence>MKKILIIIPIILISCLKKNSTEDRNLLKNEIRQEILDSIKKNDLLKSTKHTFNLKKGKKVIVYDNNTWEYSTNNNINKLNTKKVKSERSNSNIAVNSFTSNKNPKRKNKKKSVSNSSSYSSGTCGYPTKSGGRCRRTVKSGGSCWQHG</sequence>
<proteinExistence type="predicted"/>
<organism evidence="2 3">
    <name type="scientific">Faecalibacter rhinopitheci</name>
    <dbReference type="NCBI Taxonomy" id="2779678"/>
    <lineage>
        <taxon>Bacteria</taxon>
        <taxon>Pseudomonadati</taxon>
        <taxon>Bacteroidota</taxon>
        <taxon>Flavobacteriia</taxon>
        <taxon>Flavobacteriales</taxon>
        <taxon>Weeksellaceae</taxon>
        <taxon>Faecalibacter</taxon>
    </lineage>
</organism>
<evidence type="ECO:0000313" key="3">
    <source>
        <dbReference type="Proteomes" id="UP000608754"/>
    </source>
</evidence>
<gene>
    <name evidence="2" type="ORF">IM532_00025</name>
</gene>
<evidence type="ECO:0000313" key="2">
    <source>
        <dbReference type="EMBL" id="MBF0595857.1"/>
    </source>
</evidence>
<dbReference type="PROSITE" id="PS51257">
    <property type="entry name" value="PROKAR_LIPOPROTEIN"/>
    <property type="match status" value="1"/>
</dbReference>
<evidence type="ECO:0000256" key="1">
    <source>
        <dbReference type="SAM" id="MobiDB-lite"/>
    </source>
</evidence>
<evidence type="ECO:0008006" key="4">
    <source>
        <dbReference type="Google" id="ProtNLM"/>
    </source>
</evidence>
<dbReference type="Proteomes" id="UP000608754">
    <property type="component" value="Unassembled WGS sequence"/>
</dbReference>
<name>A0A8J7FPG9_9FLAO</name>
<comment type="caution">
    <text evidence="2">The sequence shown here is derived from an EMBL/GenBank/DDBJ whole genome shotgun (WGS) entry which is preliminary data.</text>
</comment>
<dbReference type="AlphaFoldDB" id="A0A8J7FPG9"/>
<protein>
    <recommendedName>
        <fullName evidence="4">Lipoprotein</fullName>
    </recommendedName>
</protein>
<feature type="compositionally biased region" description="Basic residues" evidence="1">
    <location>
        <begin position="103"/>
        <end position="112"/>
    </location>
</feature>
<accession>A0A8J7FPG9</accession>
<feature type="region of interest" description="Disordered" evidence="1">
    <location>
        <begin position="81"/>
        <end position="132"/>
    </location>
</feature>